<feature type="compositionally biased region" description="Polar residues" evidence="1">
    <location>
        <begin position="11"/>
        <end position="31"/>
    </location>
</feature>
<dbReference type="OrthoDB" id="71522at2"/>
<evidence type="ECO:0000256" key="1">
    <source>
        <dbReference type="SAM" id="MobiDB-lite"/>
    </source>
</evidence>
<gene>
    <name evidence="2" type="ordered locus">Deima_2330</name>
</gene>
<evidence type="ECO:0000313" key="2">
    <source>
        <dbReference type="EMBL" id="ADV67968.1"/>
    </source>
</evidence>
<feature type="compositionally biased region" description="Polar residues" evidence="1">
    <location>
        <begin position="44"/>
        <end position="56"/>
    </location>
</feature>
<dbReference type="STRING" id="709986.Deima_2330"/>
<dbReference type="HOGENOM" id="CLU_2860281_0_0_0"/>
<feature type="region of interest" description="Disordered" evidence="1">
    <location>
        <begin position="1"/>
        <end position="64"/>
    </location>
</feature>
<reference evidence="2 3" key="1">
    <citation type="journal article" date="2011" name="Stand. Genomic Sci.">
        <title>Complete genome sequence of Deinococcus maricopensis type strain (LB-34).</title>
        <authorList>
            <person name="Pukall R."/>
            <person name="Zeytun A."/>
            <person name="Lucas S."/>
            <person name="Lapidus A."/>
            <person name="Hammon N."/>
            <person name="Deshpande S."/>
            <person name="Nolan M."/>
            <person name="Cheng J.F."/>
            <person name="Pitluck S."/>
            <person name="Liolios K."/>
            <person name="Pagani I."/>
            <person name="Mikhailova N."/>
            <person name="Ivanova N."/>
            <person name="Mavromatis K."/>
            <person name="Pati A."/>
            <person name="Tapia R."/>
            <person name="Han C."/>
            <person name="Goodwin L."/>
            <person name="Chen A."/>
            <person name="Palaniappan K."/>
            <person name="Land M."/>
            <person name="Hauser L."/>
            <person name="Chang Y.J."/>
            <person name="Jeffries C.D."/>
            <person name="Brambilla E.M."/>
            <person name="Rohde M."/>
            <person name="Goker M."/>
            <person name="Detter J.C."/>
            <person name="Woyke T."/>
            <person name="Bristow J."/>
            <person name="Eisen J.A."/>
            <person name="Markowitz V."/>
            <person name="Hugenholtz P."/>
            <person name="Kyrpides N.C."/>
            <person name="Klenk H.P."/>
        </authorList>
    </citation>
    <scope>NUCLEOTIDE SEQUENCE [LARGE SCALE GENOMIC DNA]</scope>
    <source>
        <strain evidence="3">DSM 21211 / LMG 22137 / NRRL B-23946 / LB-34</strain>
    </source>
</reference>
<dbReference type="Proteomes" id="UP000008635">
    <property type="component" value="Chromosome"/>
</dbReference>
<keyword evidence="3" id="KW-1185">Reference proteome</keyword>
<protein>
    <submittedName>
        <fullName evidence="2">Uncharacterized protein</fullName>
    </submittedName>
</protein>
<dbReference type="RefSeq" id="WP_013557473.1">
    <property type="nucleotide sequence ID" value="NC_014958.1"/>
</dbReference>
<reference evidence="3" key="2">
    <citation type="submission" date="2011-01" db="EMBL/GenBank/DDBJ databases">
        <title>The complete genome of Deinococcus maricopensis DSM 21211.</title>
        <authorList>
            <consortium name="US DOE Joint Genome Institute (JGI-PGF)"/>
            <person name="Lucas S."/>
            <person name="Copeland A."/>
            <person name="Lapidus A."/>
            <person name="Goodwin L."/>
            <person name="Pitluck S."/>
            <person name="Kyrpides N."/>
            <person name="Mavromatis K."/>
            <person name="Pagani I."/>
            <person name="Ivanova N."/>
            <person name="Ovchinnikova G."/>
            <person name="Zeytun A."/>
            <person name="Detter J.C."/>
            <person name="Han C."/>
            <person name="Land M."/>
            <person name="Hauser L."/>
            <person name="Markowitz V."/>
            <person name="Cheng J.-F."/>
            <person name="Hugenholtz P."/>
            <person name="Woyke T."/>
            <person name="Wu D."/>
            <person name="Pukall R."/>
            <person name="Gehrich-Schroeter G."/>
            <person name="Brambilla E."/>
            <person name="Klenk H.-P."/>
            <person name="Eisen J.A."/>
        </authorList>
    </citation>
    <scope>NUCLEOTIDE SEQUENCE [LARGE SCALE GENOMIC DNA]</scope>
    <source>
        <strain evidence="3">DSM 21211 / LMG 22137 / NRRL B-23946 / LB-34</strain>
    </source>
</reference>
<dbReference type="AlphaFoldDB" id="E8UA79"/>
<accession>E8UA79</accession>
<sequence length="64" mass="6876">MTDAQKEPQHLPQNENDSAPTPQTAPESAQQKGLDDHDVAVQGSMITSDPPSTNMGESEDDLSR</sequence>
<organism evidence="2 3">
    <name type="scientific">Deinococcus maricopensis (strain DSM 21211 / LMG 22137 / NRRL B-23946 / LB-34)</name>
    <dbReference type="NCBI Taxonomy" id="709986"/>
    <lineage>
        <taxon>Bacteria</taxon>
        <taxon>Thermotogati</taxon>
        <taxon>Deinococcota</taxon>
        <taxon>Deinococci</taxon>
        <taxon>Deinococcales</taxon>
        <taxon>Deinococcaceae</taxon>
        <taxon>Deinococcus</taxon>
    </lineage>
</organism>
<name>E8UA79_DEIML</name>
<proteinExistence type="predicted"/>
<evidence type="ECO:0000313" key="3">
    <source>
        <dbReference type="Proteomes" id="UP000008635"/>
    </source>
</evidence>
<dbReference type="KEGG" id="dmr:Deima_2330"/>
<dbReference type="EMBL" id="CP002454">
    <property type="protein sequence ID" value="ADV67968.1"/>
    <property type="molecule type" value="Genomic_DNA"/>
</dbReference>